<evidence type="ECO:0000313" key="3">
    <source>
        <dbReference type="Proteomes" id="UP000243950"/>
    </source>
</evidence>
<name>A0A1I1Y7I3_PSEOC</name>
<accession>A0A1I1Y7I3</accession>
<gene>
    <name evidence="2" type="ORF">SAMN05216372_11019</name>
</gene>
<dbReference type="Proteomes" id="UP000243950">
    <property type="component" value="Unassembled WGS sequence"/>
</dbReference>
<sequence>MRRLLPLLLCCLSGLAWGEACVVHSQAERLDVKVCQQNRSIPPNLFRTGFCQPQLKGQKVDVSFVEQCPVGAFGVCRNARVGGTPYQQDIHYYGVAEDATYLKPFCESQSKGVWMAY</sequence>
<evidence type="ECO:0008006" key="4">
    <source>
        <dbReference type="Google" id="ProtNLM"/>
    </source>
</evidence>
<organism evidence="2 3">
    <name type="scientific">Pseudomonas straminea</name>
    <dbReference type="NCBI Taxonomy" id="47882"/>
    <lineage>
        <taxon>Bacteria</taxon>
        <taxon>Pseudomonadati</taxon>
        <taxon>Pseudomonadota</taxon>
        <taxon>Gammaproteobacteria</taxon>
        <taxon>Pseudomonadales</taxon>
        <taxon>Pseudomonadaceae</taxon>
        <taxon>Phytopseudomonas</taxon>
    </lineage>
</organism>
<dbReference type="AlphaFoldDB" id="A0A1I1Y7I3"/>
<protein>
    <recommendedName>
        <fullName evidence="4">NADH:ubiquinone oxidoreductase</fullName>
    </recommendedName>
</protein>
<dbReference type="RefSeq" id="WP_093506539.1">
    <property type="nucleotide sequence ID" value="NZ_BSSG01000010.1"/>
</dbReference>
<feature type="chain" id="PRO_5017357771" description="NADH:ubiquinone oxidoreductase" evidence="1">
    <location>
        <begin position="19"/>
        <end position="117"/>
    </location>
</feature>
<keyword evidence="3" id="KW-1185">Reference proteome</keyword>
<feature type="signal peptide" evidence="1">
    <location>
        <begin position="1"/>
        <end position="18"/>
    </location>
</feature>
<dbReference type="EMBL" id="FOMO01000010">
    <property type="protein sequence ID" value="SFE15541.1"/>
    <property type="molecule type" value="Genomic_DNA"/>
</dbReference>
<evidence type="ECO:0000313" key="2">
    <source>
        <dbReference type="EMBL" id="SFE15541.1"/>
    </source>
</evidence>
<proteinExistence type="predicted"/>
<reference evidence="3" key="1">
    <citation type="submission" date="2016-10" db="EMBL/GenBank/DDBJ databases">
        <authorList>
            <person name="Varghese N."/>
            <person name="Submissions S."/>
        </authorList>
    </citation>
    <scope>NUCLEOTIDE SEQUENCE [LARGE SCALE GENOMIC DNA]</scope>
    <source>
        <strain evidence="3">JCM 2783</strain>
    </source>
</reference>
<evidence type="ECO:0000256" key="1">
    <source>
        <dbReference type="SAM" id="SignalP"/>
    </source>
</evidence>
<keyword evidence="1" id="KW-0732">Signal</keyword>